<reference evidence="20" key="1">
    <citation type="journal article" date="2011" name="Genome Biol.">
        <title>Comparative and functional genomics provide insights into the pathogenicity of dermatophytic fungi.</title>
        <authorList>
            <person name="Burmester A."/>
            <person name="Shelest E."/>
            <person name="Gloeckner G."/>
            <person name="Heddergott C."/>
            <person name="Schindler S."/>
            <person name="Staib P."/>
            <person name="Heidel A."/>
            <person name="Felder M."/>
            <person name="Petzold A."/>
            <person name="Szafranski K."/>
            <person name="Feuermann M."/>
            <person name="Pedruzzi I."/>
            <person name="Priebe S."/>
            <person name="Groth M."/>
            <person name="Winkler R."/>
            <person name="Li W."/>
            <person name="Kniemeyer O."/>
            <person name="Schroeckh V."/>
            <person name="Hertweck C."/>
            <person name="Hube B."/>
            <person name="White T.C."/>
            <person name="Platzer M."/>
            <person name="Guthke R."/>
            <person name="Heitman J."/>
            <person name="Woestemeyer J."/>
            <person name="Zipfel P.F."/>
            <person name="Monod M."/>
            <person name="Brakhage A.A."/>
        </authorList>
    </citation>
    <scope>NUCLEOTIDE SEQUENCE [LARGE SCALE GENOMIC DNA]</scope>
    <source>
        <strain evidence="20">HKI 0517</strain>
    </source>
</reference>
<evidence type="ECO:0000256" key="13">
    <source>
        <dbReference type="ARBA" id="ARBA00058985"/>
    </source>
</evidence>
<comment type="subcellular location">
    <subcellularLocation>
        <location evidence="1">Nucleus</location>
    </subcellularLocation>
</comment>
<evidence type="ECO:0000256" key="7">
    <source>
        <dbReference type="ARBA" id="ARBA00022723"/>
    </source>
</evidence>
<dbReference type="Gene3D" id="1.10.150.20">
    <property type="entry name" value="5' to 3' exonuclease, C-terminal subdomain"/>
    <property type="match status" value="1"/>
</dbReference>
<dbReference type="InterPro" id="IPR036420">
    <property type="entry name" value="BRCT_dom_sf"/>
</dbReference>
<feature type="region of interest" description="Disordered" evidence="16">
    <location>
        <begin position="981"/>
        <end position="1000"/>
    </location>
</feature>
<dbReference type="GO" id="GO:0006281">
    <property type="term" value="P:DNA repair"/>
    <property type="evidence" value="ECO:0007669"/>
    <property type="project" value="UniProtKB-KW"/>
</dbReference>
<evidence type="ECO:0000313" key="20">
    <source>
        <dbReference type="Proteomes" id="UP000008383"/>
    </source>
</evidence>
<dbReference type="Gene3D" id="1.20.58.1280">
    <property type="entry name" value="DNA repair protein Rev1, C-terminal domain"/>
    <property type="match status" value="1"/>
</dbReference>
<dbReference type="Pfam" id="PF14377">
    <property type="entry name" value="UBM"/>
    <property type="match status" value="3"/>
</dbReference>
<evidence type="ECO:0000256" key="9">
    <source>
        <dbReference type="ARBA" id="ARBA00022842"/>
    </source>
</evidence>
<dbReference type="Pfam" id="PF16727">
    <property type="entry name" value="REV1_C"/>
    <property type="match status" value="1"/>
</dbReference>
<dbReference type="RefSeq" id="XP_003019659.1">
    <property type="nucleotide sequence ID" value="XM_003019613.1"/>
</dbReference>
<dbReference type="OrthoDB" id="427711at2759"/>
<dbReference type="InterPro" id="IPR053848">
    <property type="entry name" value="IMS_HHH_1"/>
</dbReference>
<comment type="function">
    <text evidence="13">Deoxycytidyl transferase involved in DNA repair. Transfers a dCMP residue from dCTP to the 3'-end of a DNA primer in a template-dependent reaction. May assist in the first step in the bypass of abasic lesions by the insertion of a nucleotide opposite the lesion. Required for normal induction of mutations by physical and chemical agents. Involved in mitochondrial DNA mutagenesis.</text>
</comment>
<evidence type="ECO:0000256" key="6">
    <source>
        <dbReference type="ARBA" id="ARBA00022695"/>
    </source>
</evidence>
<feature type="compositionally biased region" description="Polar residues" evidence="16">
    <location>
        <begin position="262"/>
        <end position="278"/>
    </location>
</feature>
<dbReference type="Pfam" id="PF21999">
    <property type="entry name" value="IMS_HHH_1"/>
    <property type="match status" value="1"/>
</dbReference>
<feature type="binding site" evidence="15">
    <location>
        <position position="488"/>
    </location>
    <ligand>
        <name>Mg(2+)</name>
        <dbReference type="ChEBI" id="CHEBI:18420"/>
        <label>1</label>
    </ligand>
</feature>
<evidence type="ECO:0000256" key="15">
    <source>
        <dbReference type="PIRSR" id="PIRSR036573-2"/>
    </source>
</evidence>
<feature type="binding site" evidence="15">
    <location>
        <position position="393"/>
    </location>
    <ligand>
        <name>Mg(2+)</name>
        <dbReference type="ChEBI" id="CHEBI:18420"/>
        <label>1</label>
    </ligand>
</feature>
<dbReference type="KEGG" id="tve:TRV_06288"/>
<dbReference type="GO" id="GO:0003684">
    <property type="term" value="F:damaged DNA binding"/>
    <property type="evidence" value="ECO:0007669"/>
    <property type="project" value="UniProtKB-UniRule"/>
</dbReference>
<dbReference type="Pfam" id="PF00817">
    <property type="entry name" value="IMS"/>
    <property type="match status" value="1"/>
</dbReference>
<evidence type="ECO:0000256" key="3">
    <source>
        <dbReference type="ARBA" id="ARBA00020399"/>
    </source>
</evidence>
<dbReference type="GO" id="GO:0017125">
    <property type="term" value="F:deoxycytidyl transferase activity"/>
    <property type="evidence" value="ECO:0007669"/>
    <property type="project" value="TreeGrafter"/>
</dbReference>
<dbReference type="Gene3D" id="6.10.250.1490">
    <property type="match status" value="1"/>
</dbReference>
<keyword evidence="12" id="KW-0539">Nucleus</keyword>
<evidence type="ECO:0000256" key="4">
    <source>
        <dbReference type="ARBA" id="ARBA00022634"/>
    </source>
</evidence>
<keyword evidence="20" id="KW-1185">Reference proteome</keyword>
<dbReference type="Pfam" id="PF11799">
    <property type="entry name" value="IMS_C"/>
    <property type="match status" value="1"/>
</dbReference>
<dbReference type="InterPro" id="IPR043128">
    <property type="entry name" value="Rev_trsase/Diguanyl_cyclase"/>
</dbReference>
<feature type="region of interest" description="Disordered" evidence="16">
    <location>
        <begin position="244"/>
        <end position="315"/>
    </location>
</feature>
<evidence type="ECO:0000256" key="8">
    <source>
        <dbReference type="ARBA" id="ARBA00022763"/>
    </source>
</evidence>
<dbReference type="FunFam" id="3.30.1490.100:FF:000001">
    <property type="entry name" value="DNA repair protein REV1"/>
    <property type="match status" value="1"/>
</dbReference>
<organism evidence="19 20">
    <name type="scientific">Trichophyton verrucosum (strain HKI 0517)</name>
    <dbReference type="NCBI Taxonomy" id="663202"/>
    <lineage>
        <taxon>Eukaryota</taxon>
        <taxon>Fungi</taxon>
        <taxon>Dikarya</taxon>
        <taxon>Ascomycota</taxon>
        <taxon>Pezizomycotina</taxon>
        <taxon>Eurotiomycetes</taxon>
        <taxon>Eurotiomycetidae</taxon>
        <taxon>Onygenales</taxon>
        <taxon>Arthrodermataceae</taxon>
        <taxon>Trichophyton</taxon>
    </lineage>
</organism>
<evidence type="ECO:0000256" key="1">
    <source>
        <dbReference type="ARBA" id="ARBA00004123"/>
    </source>
</evidence>
<dbReference type="InterPro" id="IPR017961">
    <property type="entry name" value="DNA_pol_Y-fam_little_finger"/>
</dbReference>
<dbReference type="SMART" id="SM00292">
    <property type="entry name" value="BRCT"/>
    <property type="match status" value="1"/>
</dbReference>
<dbReference type="Pfam" id="PF16589">
    <property type="entry name" value="BRCT_2"/>
    <property type="match status" value="1"/>
</dbReference>
<dbReference type="HOGENOM" id="CLU_003901_1_1_1"/>
<evidence type="ECO:0000256" key="12">
    <source>
        <dbReference type="ARBA" id="ARBA00023242"/>
    </source>
</evidence>
<dbReference type="InterPro" id="IPR001126">
    <property type="entry name" value="UmuC"/>
</dbReference>
<feature type="compositionally biased region" description="Acidic residues" evidence="16">
    <location>
        <begin position="248"/>
        <end position="259"/>
    </location>
</feature>
<gene>
    <name evidence="19" type="ORF">TRV_06288</name>
</gene>
<dbReference type="GO" id="GO:0003887">
    <property type="term" value="F:DNA-directed DNA polymerase activity"/>
    <property type="evidence" value="ECO:0007669"/>
    <property type="project" value="InterPro"/>
</dbReference>
<dbReference type="SUPFAM" id="SSF52113">
    <property type="entry name" value="BRCT domain"/>
    <property type="match status" value="1"/>
</dbReference>
<name>D4DGI4_TRIVH</name>
<dbReference type="Gene3D" id="3.40.1170.60">
    <property type="match status" value="1"/>
</dbReference>
<evidence type="ECO:0000256" key="16">
    <source>
        <dbReference type="SAM" id="MobiDB-lite"/>
    </source>
</evidence>
<dbReference type="GeneID" id="9583576"/>
<feature type="compositionally biased region" description="Polar residues" evidence="16">
    <location>
        <begin position="982"/>
        <end position="993"/>
    </location>
</feature>
<proteinExistence type="inferred from homology"/>
<dbReference type="EMBL" id="ACYE01000359">
    <property type="protein sequence ID" value="EFE39014.1"/>
    <property type="molecule type" value="Genomic_DNA"/>
</dbReference>
<evidence type="ECO:0000256" key="14">
    <source>
        <dbReference type="ARBA" id="ARBA00081902"/>
    </source>
</evidence>
<keyword evidence="5" id="KW-0808">Transferase</keyword>
<feature type="compositionally biased region" description="Polar residues" evidence="16">
    <location>
        <begin position="959"/>
        <end position="970"/>
    </location>
</feature>
<feature type="domain" description="UmuC" evidence="18">
    <location>
        <begin position="389"/>
        <end position="587"/>
    </location>
</feature>
<dbReference type="Gene3D" id="3.40.50.10190">
    <property type="entry name" value="BRCT domain"/>
    <property type="match status" value="1"/>
</dbReference>
<keyword evidence="11" id="KW-0234">DNA repair</keyword>
<feature type="compositionally biased region" description="Basic residues" evidence="16">
    <location>
        <begin position="946"/>
        <end position="956"/>
    </location>
</feature>
<sequence>MYHVTLGFGLRFEHDFLLRDATVWALDLSQAPTPRVRGLRTVSTNVAFNRTWLTDLDDFVGEDGEEYGASGFGGFGDYFRRKKIKLQNLDSEIRSASPNNPPIFKGVVAHVNGYTQPSLNDLHRMIVSHGGGFLQYLDRKTAATHIITSALTPKKKEEFRRYRVVKPAWIVDSIKAGRMLPWETYRLLGEGTAQKVLKFDANGISTENNTQSQSYKAQTDACWYTSQLNKEVVPVDSQRIVELPSADTTDDPPLEDEPATDVQATDQVNGVSMASTTPEEFGALGSDDLLSPVHPERPSLDQVHTSPKADGRKPLTSEEHNALLLSKAHIRQSSVINPDFIQQYYRESRLHHLSTWKAELKAQLQTLAQERGTAKLSPIKRLPGTRRYILHVDFDSFFAAVSLQKHPELADSPIAVAHGTGPGSEIASCNYPARKFGVKNGMWMKGALERCPELKVLPYDFPAYEDASRKFYQAILDIDGIVQSVSIDEALVDISSLCIQAGGSDGKAISESSIYREQEKADTIAQKLRDSIKQKTGCHVSVGIGQNILQARLALKKAKPAGQFQLKPENMLDFIGEFSVTDLPGVAHSLGTKLEELSVKYVKDIRQLSREKLTGHLGPKTGAKLWEYARGIDNTVVGEQVIRKSVSAEINWGIRFTNQAQADEFVRSLSEELHRRLLENGVKGRQLTMRIMRRAADSPVDPPKHLGHGKCDTFNKSIILHTPTNASDIIGKEAVSVLRSFNFSPGDLRGLGVQMTKLTPIKATASGEHTSSQQQLQFKAATPGPKSIISQDPDEIMSLKKGENASPHISASLAIGSSLHDASQKLLNTRGTQFILPTQSDPSTIAELPSDVRSKLAPKERLSISEQLKAAASAKRPMQTLFASTALPPESQLDQDTLNALPEDVRAEVLGYYKQNANTPTIASPSPTPLPKSPRHRKPTTPTKPKSSRGRGRPRAATRSATGPTLTQSNFIIPQVSLPTHECTNSADNSPTRASADPDRDISEEFLAALPEDIRREVLEEHRQTRIQEQGGLNLAAVHEKNSRIKQHRTNNSSLPVEPEQKLLRFDPRPAKPTFTSKRLSSLSEIREALSEWYSSFENEEPYEEDVEALTKYLRRVVLEEKDISKATDLARWLGWLVNDFNSSCHGSTGDTGPSSKSSPSLSGWKNAVIKVQNCVSNAVVERGLPPVDFT</sequence>
<evidence type="ECO:0000256" key="5">
    <source>
        <dbReference type="ARBA" id="ARBA00022679"/>
    </source>
</evidence>
<dbReference type="InterPro" id="IPR043502">
    <property type="entry name" value="DNA/RNA_pol_sf"/>
</dbReference>
<dbReference type="CDD" id="cd01701">
    <property type="entry name" value="PolY_Rev1"/>
    <property type="match status" value="1"/>
</dbReference>
<dbReference type="InterPro" id="IPR038401">
    <property type="entry name" value="Rev1_C_sf"/>
</dbReference>
<dbReference type="SUPFAM" id="SSF100879">
    <property type="entry name" value="Lesion bypass DNA polymerase (Y-family), little finger domain"/>
    <property type="match status" value="1"/>
</dbReference>
<dbReference type="PANTHER" id="PTHR45990">
    <property type="entry name" value="DNA REPAIR PROTEIN REV1"/>
    <property type="match status" value="1"/>
</dbReference>
<dbReference type="FunFam" id="3.40.50.10190:FF:000011">
    <property type="entry name" value="DNA repair protein REV1"/>
    <property type="match status" value="1"/>
</dbReference>
<dbReference type="PANTHER" id="PTHR45990:SF1">
    <property type="entry name" value="DNA REPAIR PROTEIN REV1"/>
    <property type="match status" value="1"/>
</dbReference>
<dbReference type="Gene3D" id="3.30.1490.100">
    <property type="entry name" value="DNA polymerase, Y-family, little finger domain"/>
    <property type="match status" value="1"/>
</dbReference>
<dbReference type="GO" id="GO:0042276">
    <property type="term" value="P:error-prone translesion synthesis"/>
    <property type="evidence" value="ECO:0007669"/>
    <property type="project" value="InterPro"/>
</dbReference>
<dbReference type="GO" id="GO:0070987">
    <property type="term" value="P:error-free translesion synthesis"/>
    <property type="evidence" value="ECO:0007669"/>
    <property type="project" value="UniProtKB-ARBA"/>
</dbReference>
<dbReference type="InterPro" id="IPR025527">
    <property type="entry name" value="HUWE1/Rev1_UBM"/>
</dbReference>
<keyword evidence="10" id="KW-0238">DNA-binding</keyword>
<protein>
    <recommendedName>
        <fullName evidence="3">DNA repair protein REV1</fullName>
    </recommendedName>
    <alternativeName>
        <fullName evidence="14">Reversionless protein 1</fullName>
    </alternativeName>
</protein>
<dbReference type="Proteomes" id="UP000008383">
    <property type="component" value="Unassembled WGS sequence"/>
</dbReference>
<dbReference type="CDD" id="cd17719">
    <property type="entry name" value="BRCT_Rev1"/>
    <property type="match status" value="1"/>
</dbReference>
<evidence type="ECO:0000256" key="2">
    <source>
        <dbReference type="ARBA" id="ARBA00010945"/>
    </source>
</evidence>
<keyword evidence="6" id="KW-0548">Nucleotidyltransferase</keyword>
<dbReference type="InterPro" id="IPR036775">
    <property type="entry name" value="DNA_pol_Y-fam_lit_finger_sf"/>
</dbReference>
<comment type="similarity">
    <text evidence="2">Belongs to the DNA polymerase type-Y family.</text>
</comment>
<dbReference type="PROSITE" id="PS50173">
    <property type="entry name" value="UMUC"/>
    <property type="match status" value="1"/>
</dbReference>
<evidence type="ECO:0000259" key="18">
    <source>
        <dbReference type="PROSITE" id="PS50173"/>
    </source>
</evidence>
<keyword evidence="7 15" id="KW-0479">Metal-binding</keyword>
<dbReference type="AlphaFoldDB" id="D4DGI4"/>
<dbReference type="Gene3D" id="3.30.70.270">
    <property type="match status" value="1"/>
</dbReference>
<feature type="compositionally biased region" description="Polar residues" evidence="16">
    <location>
        <begin position="916"/>
        <end position="925"/>
    </location>
</feature>
<keyword evidence="8" id="KW-0227">DNA damage</keyword>
<comment type="cofactor">
    <cofactor evidence="15">
        <name>Mg(2+)</name>
        <dbReference type="ChEBI" id="CHEBI:18420"/>
    </cofactor>
    <text evidence="15">Binds 2 magnesium ions.</text>
</comment>
<dbReference type="SUPFAM" id="SSF56672">
    <property type="entry name" value="DNA/RNA polymerases"/>
    <property type="match status" value="1"/>
</dbReference>
<evidence type="ECO:0000256" key="10">
    <source>
        <dbReference type="ARBA" id="ARBA00023125"/>
    </source>
</evidence>
<dbReference type="InterPro" id="IPR001357">
    <property type="entry name" value="BRCT_dom"/>
</dbReference>
<comment type="caution">
    <text evidence="19">The sequence shown here is derived from an EMBL/GenBank/DDBJ whole genome shotgun (WGS) entry which is preliminary data.</text>
</comment>
<evidence type="ECO:0000313" key="19">
    <source>
        <dbReference type="EMBL" id="EFE39014.1"/>
    </source>
</evidence>
<feature type="binding site" evidence="15">
    <location>
        <position position="489"/>
    </location>
    <ligand>
        <name>Mg(2+)</name>
        <dbReference type="ChEBI" id="CHEBI:18420"/>
        <label>1</label>
    </ligand>
</feature>
<evidence type="ECO:0000256" key="11">
    <source>
        <dbReference type="ARBA" id="ARBA00023204"/>
    </source>
</evidence>
<dbReference type="InterPro" id="IPR031991">
    <property type="entry name" value="Rev1_C"/>
</dbReference>
<evidence type="ECO:0000259" key="17">
    <source>
        <dbReference type="PROSITE" id="PS50172"/>
    </source>
</evidence>
<dbReference type="GO" id="GO:0005634">
    <property type="term" value="C:nucleus"/>
    <property type="evidence" value="ECO:0007669"/>
    <property type="project" value="UniProtKB-SubCell"/>
</dbReference>
<dbReference type="PROSITE" id="PS50172">
    <property type="entry name" value="BRCT"/>
    <property type="match status" value="1"/>
</dbReference>
<feature type="domain" description="BRCT" evidence="17">
    <location>
        <begin position="99"/>
        <end position="187"/>
    </location>
</feature>
<dbReference type="FunFam" id="3.30.70.270:FF:000040">
    <property type="entry name" value="DNA repair protein REV1"/>
    <property type="match status" value="1"/>
</dbReference>
<keyword evidence="9 15" id="KW-0460">Magnesium</keyword>
<dbReference type="GO" id="GO:0046872">
    <property type="term" value="F:metal ion binding"/>
    <property type="evidence" value="ECO:0007669"/>
    <property type="project" value="UniProtKB-KW"/>
</dbReference>
<feature type="region of interest" description="Disordered" evidence="16">
    <location>
        <begin position="916"/>
        <end position="970"/>
    </location>
</feature>
<keyword evidence="4" id="KW-0237">DNA synthesis</keyword>
<accession>D4DGI4</accession>